<keyword evidence="3" id="KW-0813">Transport</keyword>
<proteinExistence type="inferred from homology"/>
<sequence>MIFKNKQQGSILIFLLWIIAVISFIVSQFGREVRLKALEARNIIEARNAYFTAYSAVQELMIRLTLPDEDERKVFSGDEIELDINNEKVKVKIQDEERKININMIDAQPLIELLTEQLKLSQEKAEEIADCVLDYRDGDNIPKPHGAEEDYYLALKPPYRPANASFKTINELLFVKGITPEIFWGREEEGGEEGKKWIPGLYDFLTVYGKSVNLSAISSEGENKEKKEELIQGHYYRFTCQIRGVIFVSIYKYMGNRKYLLEYWHEYYKPKIS</sequence>
<dbReference type="InterPro" id="IPR005628">
    <property type="entry name" value="GspK"/>
</dbReference>
<dbReference type="PANTHER" id="PTHR38831:SF2">
    <property type="entry name" value="TYPE II SECRETION SYSTEM PROTEIN K"/>
    <property type="match status" value="1"/>
</dbReference>
<evidence type="ECO:0000256" key="8">
    <source>
        <dbReference type="ARBA" id="ARBA00022989"/>
    </source>
</evidence>
<evidence type="ECO:0000256" key="10">
    <source>
        <dbReference type="SAM" id="Phobius"/>
    </source>
</evidence>
<evidence type="ECO:0000256" key="1">
    <source>
        <dbReference type="ARBA" id="ARBA00004533"/>
    </source>
</evidence>
<comment type="caution">
    <text evidence="12">The sequence shown here is derived from an EMBL/GenBank/DDBJ whole genome shotgun (WGS) entry which is preliminary data.</text>
</comment>
<evidence type="ECO:0000256" key="6">
    <source>
        <dbReference type="ARBA" id="ARBA00022692"/>
    </source>
</evidence>
<dbReference type="InterPro" id="IPR049031">
    <property type="entry name" value="T2SSK_SAM-like_1st"/>
</dbReference>
<dbReference type="GO" id="GO:0009306">
    <property type="term" value="P:protein secretion"/>
    <property type="evidence" value="ECO:0007669"/>
    <property type="project" value="InterPro"/>
</dbReference>
<feature type="transmembrane region" description="Helical" evidence="10">
    <location>
        <begin position="12"/>
        <end position="30"/>
    </location>
</feature>
<dbReference type="Proteomes" id="UP000885738">
    <property type="component" value="Unassembled WGS sequence"/>
</dbReference>
<evidence type="ECO:0000256" key="2">
    <source>
        <dbReference type="ARBA" id="ARBA00007246"/>
    </source>
</evidence>
<dbReference type="EMBL" id="DRIH01000176">
    <property type="protein sequence ID" value="HEC68157.1"/>
    <property type="molecule type" value="Genomic_DNA"/>
</dbReference>
<keyword evidence="8 10" id="KW-1133">Transmembrane helix</keyword>
<dbReference type="Gene3D" id="1.10.40.60">
    <property type="entry name" value="EpsJ-like"/>
    <property type="match status" value="1"/>
</dbReference>
<feature type="domain" description="T2SS protein K first SAM-like" evidence="11">
    <location>
        <begin position="107"/>
        <end position="183"/>
    </location>
</feature>
<reference evidence="12" key="1">
    <citation type="journal article" date="2020" name="mSystems">
        <title>Genome- and Community-Level Interaction Insights into Carbon Utilization and Element Cycling Functions of Hydrothermarchaeota in Hydrothermal Sediment.</title>
        <authorList>
            <person name="Zhou Z."/>
            <person name="Liu Y."/>
            <person name="Xu W."/>
            <person name="Pan J."/>
            <person name="Luo Z.H."/>
            <person name="Li M."/>
        </authorList>
    </citation>
    <scope>NUCLEOTIDE SEQUENCE [LARGE SCALE GENOMIC DNA]</scope>
    <source>
        <strain evidence="12">HyVt-389</strain>
    </source>
</reference>
<keyword evidence="4" id="KW-1003">Cell membrane</keyword>
<evidence type="ECO:0000256" key="9">
    <source>
        <dbReference type="ARBA" id="ARBA00023136"/>
    </source>
</evidence>
<organism evidence="12">
    <name type="scientific">Desulfofervidus auxilii</name>
    <dbReference type="NCBI Taxonomy" id="1621989"/>
    <lineage>
        <taxon>Bacteria</taxon>
        <taxon>Pseudomonadati</taxon>
        <taxon>Thermodesulfobacteriota</taxon>
        <taxon>Candidatus Desulfofervidia</taxon>
        <taxon>Candidatus Desulfofervidales</taxon>
        <taxon>Candidatus Desulfofervidaceae</taxon>
        <taxon>Candidatus Desulfofervidus</taxon>
    </lineage>
</organism>
<keyword evidence="6 10" id="KW-0812">Transmembrane</keyword>
<name>A0A7C1W073_DESA2</name>
<evidence type="ECO:0000256" key="4">
    <source>
        <dbReference type="ARBA" id="ARBA00022475"/>
    </source>
</evidence>
<accession>A0A7C1W073</accession>
<dbReference type="SUPFAM" id="SSF158544">
    <property type="entry name" value="GspK insert domain-like"/>
    <property type="match status" value="1"/>
</dbReference>
<evidence type="ECO:0000256" key="5">
    <source>
        <dbReference type="ARBA" id="ARBA00022519"/>
    </source>
</evidence>
<protein>
    <recommendedName>
        <fullName evidence="11">T2SS protein K first SAM-like domain-containing protein</fullName>
    </recommendedName>
</protein>
<keyword evidence="7" id="KW-0653">Protein transport</keyword>
<dbReference type="InterPro" id="IPR038072">
    <property type="entry name" value="GspK_central_sf"/>
</dbReference>
<dbReference type="AlphaFoldDB" id="A0A7C1W073"/>
<evidence type="ECO:0000259" key="11">
    <source>
        <dbReference type="Pfam" id="PF21687"/>
    </source>
</evidence>
<dbReference type="Pfam" id="PF21687">
    <property type="entry name" value="T2SSK_1st"/>
    <property type="match status" value="1"/>
</dbReference>
<gene>
    <name evidence="12" type="ORF">ENI35_05035</name>
</gene>
<comment type="similarity">
    <text evidence="2">Belongs to the GSP K family.</text>
</comment>
<keyword evidence="9 10" id="KW-0472">Membrane</keyword>
<dbReference type="PANTHER" id="PTHR38831">
    <property type="entry name" value="TYPE II SECRETION SYSTEM PROTEIN K"/>
    <property type="match status" value="1"/>
</dbReference>
<keyword evidence="5" id="KW-0997">Cell inner membrane</keyword>
<evidence type="ECO:0000256" key="7">
    <source>
        <dbReference type="ARBA" id="ARBA00022927"/>
    </source>
</evidence>
<evidence type="ECO:0000313" key="12">
    <source>
        <dbReference type="EMBL" id="HEC68157.1"/>
    </source>
</evidence>
<evidence type="ECO:0000256" key="3">
    <source>
        <dbReference type="ARBA" id="ARBA00022448"/>
    </source>
</evidence>
<comment type="subcellular location">
    <subcellularLocation>
        <location evidence="1">Cell inner membrane</location>
    </subcellularLocation>
</comment>
<dbReference type="GO" id="GO:0005886">
    <property type="term" value="C:plasma membrane"/>
    <property type="evidence" value="ECO:0007669"/>
    <property type="project" value="UniProtKB-SubCell"/>
</dbReference>